<comment type="similarity">
    <text evidence="2">Belongs to the cytochrome P450 family.</text>
</comment>
<evidence type="ECO:0000256" key="6">
    <source>
        <dbReference type="ARBA" id="ARBA00023004"/>
    </source>
</evidence>
<dbReference type="PANTHER" id="PTHR47944">
    <property type="entry name" value="CYTOCHROME P450 98A9"/>
    <property type="match status" value="1"/>
</dbReference>
<comment type="cofactor">
    <cofactor evidence="1">
        <name>heme</name>
        <dbReference type="ChEBI" id="CHEBI:30413"/>
    </cofactor>
</comment>
<evidence type="ECO:0000256" key="4">
    <source>
        <dbReference type="ARBA" id="ARBA00022723"/>
    </source>
</evidence>
<dbReference type="EMBL" id="JAUHHV010000006">
    <property type="protein sequence ID" value="KAK1420648.1"/>
    <property type="molecule type" value="Genomic_DNA"/>
</dbReference>
<dbReference type="Gene3D" id="1.10.630.10">
    <property type="entry name" value="Cytochrome P450"/>
    <property type="match status" value="1"/>
</dbReference>
<reference evidence="8" key="1">
    <citation type="journal article" date="2023" name="bioRxiv">
        <title>Improved chromosome-level genome assembly for marigold (Tagetes erecta).</title>
        <authorList>
            <person name="Jiang F."/>
            <person name="Yuan L."/>
            <person name="Wang S."/>
            <person name="Wang H."/>
            <person name="Xu D."/>
            <person name="Wang A."/>
            <person name="Fan W."/>
        </authorList>
    </citation>
    <scope>NUCLEOTIDE SEQUENCE</scope>
    <source>
        <strain evidence="8">WSJ</strain>
        <tissue evidence="8">Leaf</tissue>
    </source>
</reference>
<sequence>MYLKYGSTPVVVASSPDMAKQFLRTHDRTFASRPITAAGKYTTYNYHNITWSPYGPYWSQGRKIFLNEFFSSNKLGSSEYIRVQEMKACLSRLHALSGDSIVLKDHVSRANLSVINRLVLGREYFSVSRDDKEIMTLEEFQEMLDELFLLNGVLNVGDWIPWLRFIDLQGYVKRMKAFGKRSSKFYDHVLEEHRARMKTQGDSFVAKDIVDLLLKMDDDPNLEVKLGSDGVKGFTQDLIAGSTDTTTTRKMTFSKDFCPC</sequence>
<dbReference type="GO" id="GO:0016705">
    <property type="term" value="F:oxidoreductase activity, acting on paired donors, with incorporation or reduction of molecular oxygen"/>
    <property type="evidence" value="ECO:0007669"/>
    <property type="project" value="InterPro"/>
</dbReference>
<organism evidence="8 9">
    <name type="scientific">Tagetes erecta</name>
    <name type="common">African marigold</name>
    <dbReference type="NCBI Taxonomy" id="13708"/>
    <lineage>
        <taxon>Eukaryota</taxon>
        <taxon>Viridiplantae</taxon>
        <taxon>Streptophyta</taxon>
        <taxon>Embryophyta</taxon>
        <taxon>Tracheophyta</taxon>
        <taxon>Spermatophyta</taxon>
        <taxon>Magnoliopsida</taxon>
        <taxon>eudicotyledons</taxon>
        <taxon>Gunneridae</taxon>
        <taxon>Pentapetalae</taxon>
        <taxon>asterids</taxon>
        <taxon>campanulids</taxon>
        <taxon>Asterales</taxon>
        <taxon>Asteraceae</taxon>
        <taxon>Asteroideae</taxon>
        <taxon>Heliantheae alliance</taxon>
        <taxon>Tageteae</taxon>
        <taxon>Tagetes</taxon>
    </lineage>
</organism>
<keyword evidence="3" id="KW-0349">Heme</keyword>
<dbReference type="Pfam" id="PF00067">
    <property type="entry name" value="p450"/>
    <property type="match status" value="1"/>
</dbReference>
<evidence type="ECO:0008006" key="10">
    <source>
        <dbReference type="Google" id="ProtNLM"/>
    </source>
</evidence>
<evidence type="ECO:0000256" key="2">
    <source>
        <dbReference type="ARBA" id="ARBA00010617"/>
    </source>
</evidence>
<protein>
    <recommendedName>
        <fullName evidence="10">Flavonoid 3'-monooxygenase</fullName>
    </recommendedName>
</protein>
<keyword evidence="7" id="KW-0503">Monooxygenase</keyword>
<evidence type="ECO:0000256" key="5">
    <source>
        <dbReference type="ARBA" id="ARBA00023002"/>
    </source>
</evidence>
<dbReference type="PANTHER" id="PTHR47944:SF5">
    <property type="entry name" value="CYTOCHROME P450 71A1-LIKE"/>
    <property type="match status" value="1"/>
</dbReference>
<keyword evidence="9" id="KW-1185">Reference proteome</keyword>
<evidence type="ECO:0000313" key="8">
    <source>
        <dbReference type="EMBL" id="KAK1420648.1"/>
    </source>
</evidence>
<gene>
    <name evidence="8" type="ORF">QVD17_22416</name>
</gene>
<name>A0AAD8NTK8_TARER</name>
<dbReference type="GO" id="GO:0005506">
    <property type="term" value="F:iron ion binding"/>
    <property type="evidence" value="ECO:0007669"/>
    <property type="project" value="InterPro"/>
</dbReference>
<dbReference type="Proteomes" id="UP001229421">
    <property type="component" value="Unassembled WGS sequence"/>
</dbReference>
<evidence type="ECO:0000256" key="7">
    <source>
        <dbReference type="ARBA" id="ARBA00023033"/>
    </source>
</evidence>
<dbReference type="InterPro" id="IPR036396">
    <property type="entry name" value="Cyt_P450_sf"/>
</dbReference>
<accession>A0AAD8NTK8</accession>
<proteinExistence type="inferred from homology"/>
<evidence type="ECO:0000313" key="9">
    <source>
        <dbReference type="Proteomes" id="UP001229421"/>
    </source>
</evidence>
<keyword evidence="4" id="KW-0479">Metal-binding</keyword>
<evidence type="ECO:0000256" key="1">
    <source>
        <dbReference type="ARBA" id="ARBA00001971"/>
    </source>
</evidence>
<comment type="caution">
    <text evidence="8">The sequence shown here is derived from an EMBL/GenBank/DDBJ whole genome shotgun (WGS) entry which is preliminary data.</text>
</comment>
<dbReference type="InterPro" id="IPR001128">
    <property type="entry name" value="Cyt_P450"/>
</dbReference>
<keyword evidence="5" id="KW-0560">Oxidoreductase</keyword>
<dbReference type="GO" id="GO:0020037">
    <property type="term" value="F:heme binding"/>
    <property type="evidence" value="ECO:0007669"/>
    <property type="project" value="InterPro"/>
</dbReference>
<dbReference type="AlphaFoldDB" id="A0AAD8NTK8"/>
<keyword evidence="6" id="KW-0408">Iron</keyword>
<dbReference type="GO" id="GO:0004497">
    <property type="term" value="F:monooxygenase activity"/>
    <property type="evidence" value="ECO:0007669"/>
    <property type="project" value="UniProtKB-KW"/>
</dbReference>
<evidence type="ECO:0000256" key="3">
    <source>
        <dbReference type="ARBA" id="ARBA00022617"/>
    </source>
</evidence>
<dbReference type="SUPFAM" id="SSF48264">
    <property type="entry name" value="Cytochrome P450"/>
    <property type="match status" value="1"/>
</dbReference>